<gene>
    <name evidence="1" type="ORF">NQ318_022431</name>
</gene>
<dbReference type="EMBL" id="JAPWTK010000014">
    <property type="protein sequence ID" value="KAJ8959170.1"/>
    <property type="molecule type" value="Genomic_DNA"/>
</dbReference>
<evidence type="ECO:0000313" key="2">
    <source>
        <dbReference type="Proteomes" id="UP001162162"/>
    </source>
</evidence>
<dbReference type="Proteomes" id="UP001162162">
    <property type="component" value="Unassembled WGS sequence"/>
</dbReference>
<keyword evidence="2" id="KW-1185">Reference proteome</keyword>
<protein>
    <submittedName>
        <fullName evidence="1">Uncharacterized protein</fullName>
    </submittedName>
</protein>
<proteinExistence type="predicted"/>
<name>A0AAV8Z541_9CUCU</name>
<accession>A0AAV8Z541</accession>
<organism evidence="1 2">
    <name type="scientific">Aromia moschata</name>
    <dbReference type="NCBI Taxonomy" id="1265417"/>
    <lineage>
        <taxon>Eukaryota</taxon>
        <taxon>Metazoa</taxon>
        <taxon>Ecdysozoa</taxon>
        <taxon>Arthropoda</taxon>
        <taxon>Hexapoda</taxon>
        <taxon>Insecta</taxon>
        <taxon>Pterygota</taxon>
        <taxon>Neoptera</taxon>
        <taxon>Endopterygota</taxon>
        <taxon>Coleoptera</taxon>
        <taxon>Polyphaga</taxon>
        <taxon>Cucujiformia</taxon>
        <taxon>Chrysomeloidea</taxon>
        <taxon>Cerambycidae</taxon>
        <taxon>Cerambycinae</taxon>
        <taxon>Callichromatini</taxon>
        <taxon>Aromia</taxon>
    </lineage>
</organism>
<dbReference type="AlphaFoldDB" id="A0AAV8Z541"/>
<sequence>MFQYPLQEGSSLTCFQCSAPLGYKYACENKVNNKTTPTQQCVPPYTKCMTLVANRTIVRACGQSNVCSIYHNATRCSTCNYNLCNNGFVPSYYGSLGIFAALFSALKFVT</sequence>
<evidence type="ECO:0000313" key="1">
    <source>
        <dbReference type="EMBL" id="KAJ8959170.1"/>
    </source>
</evidence>
<reference evidence="1" key="1">
    <citation type="journal article" date="2023" name="Insect Mol. Biol.">
        <title>Genome sequencing provides insights into the evolution of gene families encoding plant cell wall-degrading enzymes in longhorned beetles.</title>
        <authorList>
            <person name="Shin N.R."/>
            <person name="Okamura Y."/>
            <person name="Kirsch R."/>
            <person name="Pauchet Y."/>
        </authorList>
    </citation>
    <scope>NUCLEOTIDE SEQUENCE</scope>
    <source>
        <strain evidence="1">AMC_N1</strain>
    </source>
</reference>
<comment type="caution">
    <text evidence="1">The sequence shown here is derived from an EMBL/GenBank/DDBJ whole genome shotgun (WGS) entry which is preliminary data.</text>
</comment>